<name>A0A7C9HKM2_9GAMM</name>
<evidence type="ECO:0000256" key="4">
    <source>
        <dbReference type="ARBA" id="ARBA00023136"/>
    </source>
</evidence>
<dbReference type="InterPro" id="IPR052527">
    <property type="entry name" value="Metal_cation-efflux_comp"/>
</dbReference>
<keyword evidence="6" id="KW-0808">Transferase</keyword>
<evidence type="ECO:0000256" key="5">
    <source>
        <dbReference type="SAM" id="Phobius"/>
    </source>
</evidence>
<sequence>MTHAHVFVASCIAWAISQSWIGLRRSGDKRKARDHGTLNILFVVIFASMALALWLAIRDDGQLAARDARLAWSGMAVMGAGMALRWWSVHTLARYFTVDIAIHPGQTLIRRGPYRLLRHPAYTGALMTVAGFGLGTGAWLPALVAFVPTALAFLHRIRVEERMLADAFPDAWPDYAGTTKRLIPYLW</sequence>
<comment type="subcellular location">
    <subcellularLocation>
        <location evidence="1">Membrane</location>
        <topology evidence="1">Multi-pass membrane protein</topology>
    </subcellularLocation>
</comment>
<keyword evidence="6" id="KW-0489">Methyltransferase</keyword>
<dbReference type="RefSeq" id="WP_156639953.1">
    <property type="nucleotide sequence ID" value="NZ_WOXT01000001.1"/>
</dbReference>
<feature type="transmembrane region" description="Helical" evidence="5">
    <location>
        <begin position="121"/>
        <end position="154"/>
    </location>
</feature>
<keyword evidence="2 5" id="KW-0812">Transmembrane</keyword>
<keyword evidence="7" id="KW-1185">Reference proteome</keyword>
<dbReference type="EMBL" id="WOXT01000001">
    <property type="protein sequence ID" value="MUV13032.1"/>
    <property type="molecule type" value="Genomic_DNA"/>
</dbReference>
<protein>
    <submittedName>
        <fullName evidence="6">Protein-S-isoprenylcysteine methyltransferase</fullName>
    </submittedName>
</protein>
<dbReference type="GO" id="GO:0032259">
    <property type="term" value="P:methylation"/>
    <property type="evidence" value="ECO:0007669"/>
    <property type="project" value="UniProtKB-KW"/>
</dbReference>
<organism evidence="6 7">
    <name type="scientific">Noviluteimonas gilva</name>
    <dbReference type="NCBI Taxonomy" id="2682097"/>
    <lineage>
        <taxon>Bacteria</taxon>
        <taxon>Pseudomonadati</taxon>
        <taxon>Pseudomonadota</taxon>
        <taxon>Gammaproteobacteria</taxon>
        <taxon>Lysobacterales</taxon>
        <taxon>Lysobacteraceae</taxon>
        <taxon>Noviluteimonas</taxon>
    </lineage>
</organism>
<proteinExistence type="predicted"/>
<comment type="caution">
    <text evidence="6">The sequence shown here is derived from an EMBL/GenBank/DDBJ whole genome shotgun (WGS) entry which is preliminary data.</text>
</comment>
<evidence type="ECO:0000256" key="2">
    <source>
        <dbReference type="ARBA" id="ARBA00022692"/>
    </source>
</evidence>
<feature type="transmembrane region" description="Helical" evidence="5">
    <location>
        <begin position="40"/>
        <end position="57"/>
    </location>
</feature>
<dbReference type="PANTHER" id="PTHR43847">
    <property type="entry name" value="BLL3993 PROTEIN"/>
    <property type="match status" value="1"/>
</dbReference>
<evidence type="ECO:0000313" key="6">
    <source>
        <dbReference type="EMBL" id="MUV13032.1"/>
    </source>
</evidence>
<gene>
    <name evidence="6" type="ORF">GN331_02320</name>
</gene>
<evidence type="ECO:0000313" key="7">
    <source>
        <dbReference type="Proteomes" id="UP000479692"/>
    </source>
</evidence>
<dbReference type="GO" id="GO:0004671">
    <property type="term" value="F:protein C-terminal S-isoprenylcysteine carboxyl O-methyltransferase activity"/>
    <property type="evidence" value="ECO:0007669"/>
    <property type="project" value="InterPro"/>
</dbReference>
<feature type="transmembrane region" description="Helical" evidence="5">
    <location>
        <begin position="69"/>
        <end position="87"/>
    </location>
</feature>
<dbReference type="InterPro" id="IPR007269">
    <property type="entry name" value="ICMT_MeTrfase"/>
</dbReference>
<reference evidence="6 7" key="1">
    <citation type="submission" date="2019-12" db="EMBL/GenBank/DDBJ databases">
        <authorList>
            <person name="Xu J."/>
        </authorList>
    </citation>
    <scope>NUCLEOTIDE SEQUENCE [LARGE SCALE GENOMIC DNA]</scope>
    <source>
        <strain evidence="6 7">HX-5-24</strain>
    </source>
</reference>
<dbReference type="Proteomes" id="UP000479692">
    <property type="component" value="Unassembled WGS sequence"/>
</dbReference>
<accession>A0A7C9HKM2</accession>
<dbReference type="PANTHER" id="PTHR43847:SF1">
    <property type="entry name" value="BLL3993 PROTEIN"/>
    <property type="match status" value="1"/>
</dbReference>
<evidence type="ECO:0000256" key="3">
    <source>
        <dbReference type="ARBA" id="ARBA00022989"/>
    </source>
</evidence>
<dbReference type="AlphaFoldDB" id="A0A7C9HKM2"/>
<keyword evidence="3 5" id="KW-1133">Transmembrane helix</keyword>
<dbReference type="GO" id="GO:0016020">
    <property type="term" value="C:membrane"/>
    <property type="evidence" value="ECO:0007669"/>
    <property type="project" value="UniProtKB-SubCell"/>
</dbReference>
<dbReference type="Pfam" id="PF04140">
    <property type="entry name" value="ICMT"/>
    <property type="match status" value="1"/>
</dbReference>
<dbReference type="Gene3D" id="1.20.120.1630">
    <property type="match status" value="1"/>
</dbReference>
<keyword evidence="4 5" id="KW-0472">Membrane</keyword>
<evidence type="ECO:0000256" key="1">
    <source>
        <dbReference type="ARBA" id="ARBA00004141"/>
    </source>
</evidence>